<evidence type="ECO:0000259" key="1">
    <source>
        <dbReference type="PROSITE" id="PS51186"/>
    </source>
</evidence>
<dbReference type="InterPro" id="IPR016181">
    <property type="entry name" value="Acyl_CoA_acyltransferase"/>
</dbReference>
<comment type="caution">
    <text evidence="2">The sequence shown here is derived from an EMBL/GenBank/DDBJ whole genome shotgun (WGS) entry which is preliminary data.</text>
</comment>
<dbReference type="AlphaFoldDB" id="A0A0F4QFD2"/>
<dbReference type="RefSeq" id="WP_046006852.1">
    <property type="nucleotide sequence ID" value="NZ_JXYA01000057.1"/>
</dbReference>
<name>A0A0F4QFD2_9GAMM</name>
<dbReference type="CDD" id="cd04301">
    <property type="entry name" value="NAT_SF"/>
    <property type="match status" value="1"/>
</dbReference>
<sequence>MTNPASSAQLTVKHLLPEDSTVAASLLYRAYHDDKLFKDVLGGSDAQTYESRLRALIREELSCFGQSAQPLIGLYQAQSLLAIACVFEAQTELQASRRWDWRLRLMMSAGYLQTQQLIDKEKTIREALADQGHYYFLSFIAVEPHYQGQGLGHHLLDALDELVKENPIASGLGVFVSEADQNAFFRQHGYEKFQVLTFKSVQGELLFKTRAAIMEKSL</sequence>
<feature type="domain" description="N-acetyltransferase" evidence="1">
    <location>
        <begin position="132"/>
        <end position="218"/>
    </location>
</feature>
<dbReference type="PROSITE" id="PS51186">
    <property type="entry name" value="GNAT"/>
    <property type="match status" value="1"/>
</dbReference>
<dbReference type="Gene3D" id="3.40.630.30">
    <property type="match status" value="1"/>
</dbReference>
<evidence type="ECO:0000313" key="2">
    <source>
        <dbReference type="EMBL" id="KJZ05999.1"/>
    </source>
</evidence>
<dbReference type="SUPFAM" id="SSF55729">
    <property type="entry name" value="Acyl-CoA N-acyltransferases (Nat)"/>
    <property type="match status" value="1"/>
</dbReference>
<organism evidence="2 3">
    <name type="scientific">Pseudoalteromonas rubra</name>
    <dbReference type="NCBI Taxonomy" id="43658"/>
    <lineage>
        <taxon>Bacteria</taxon>
        <taxon>Pseudomonadati</taxon>
        <taxon>Pseudomonadota</taxon>
        <taxon>Gammaproteobacteria</taxon>
        <taxon>Alteromonadales</taxon>
        <taxon>Pseudoalteromonadaceae</taxon>
        <taxon>Pseudoalteromonas</taxon>
    </lineage>
</organism>
<dbReference type="PATRIC" id="fig|43658.5.peg.4345"/>
<dbReference type="InterPro" id="IPR000182">
    <property type="entry name" value="GNAT_dom"/>
</dbReference>
<accession>A0A0F4QFD2</accession>
<keyword evidence="2" id="KW-0808">Transferase</keyword>
<dbReference type="EMBL" id="JXYA01000057">
    <property type="protein sequence ID" value="KJZ05999.1"/>
    <property type="molecule type" value="Genomic_DNA"/>
</dbReference>
<proteinExistence type="predicted"/>
<protein>
    <submittedName>
        <fullName evidence="2">GNAT family acetyltransferase</fullName>
    </submittedName>
</protein>
<dbReference type="Pfam" id="PF13508">
    <property type="entry name" value="Acetyltransf_7"/>
    <property type="match status" value="1"/>
</dbReference>
<dbReference type="Proteomes" id="UP000033452">
    <property type="component" value="Unassembled WGS sequence"/>
</dbReference>
<keyword evidence="3" id="KW-1185">Reference proteome</keyword>
<dbReference type="OrthoDB" id="6195612at2"/>
<evidence type="ECO:0000313" key="3">
    <source>
        <dbReference type="Proteomes" id="UP000033452"/>
    </source>
</evidence>
<gene>
    <name evidence="2" type="ORF">TW77_20600</name>
</gene>
<dbReference type="GO" id="GO:0016747">
    <property type="term" value="F:acyltransferase activity, transferring groups other than amino-acyl groups"/>
    <property type="evidence" value="ECO:0007669"/>
    <property type="project" value="InterPro"/>
</dbReference>
<reference evidence="2 3" key="1">
    <citation type="journal article" date="2015" name="BMC Genomics">
        <title>Genome mining reveals unlocked bioactive potential of marine Gram-negative bacteria.</title>
        <authorList>
            <person name="Machado H."/>
            <person name="Sonnenschein E.C."/>
            <person name="Melchiorsen J."/>
            <person name="Gram L."/>
        </authorList>
    </citation>
    <scope>NUCLEOTIDE SEQUENCE [LARGE SCALE GENOMIC DNA]</scope>
    <source>
        <strain evidence="2 3">S2471</strain>
    </source>
</reference>